<dbReference type="InterPro" id="IPR004143">
    <property type="entry name" value="BPL_LPL_catalytic"/>
</dbReference>
<dbReference type="Gene3D" id="3.30.930.10">
    <property type="entry name" value="Bira Bifunctional Protein, Domain 2"/>
    <property type="match status" value="1"/>
</dbReference>
<dbReference type="EMBL" id="PNFV01000007">
    <property type="protein sequence ID" value="PMB82277.1"/>
    <property type="molecule type" value="Genomic_DNA"/>
</dbReference>
<keyword evidence="2" id="KW-0436">Ligase</keyword>
<dbReference type="PANTHER" id="PTHR43679">
    <property type="entry name" value="OCTANOYLTRANSFERASE LIPM-RELATED"/>
    <property type="match status" value="1"/>
</dbReference>
<proteinExistence type="predicted"/>
<feature type="domain" description="BPL/LPL catalytic" evidence="1">
    <location>
        <begin position="37"/>
        <end position="222"/>
    </location>
</feature>
<evidence type="ECO:0000313" key="2">
    <source>
        <dbReference type="EMBL" id="PMB82277.1"/>
    </source>
</evidence>
<dbReference type="PANTHER" id="PTHR43679:SF2">
    <property type="entry name" value="OCTANOYL-[GCVH]:PROTEIN N-OCTANOYLTRANSFERASE"/>
    <property type="match status" value="1"/>
</dbReference>
<dbReference type="GO" id="GO:0016740">
    <property type="term" value="F:transferase activity"/>
    <property type="evidence" value="ECO:0007669"/>
    <property type="project" value="UniProtKB-ARBA"/>
</dbReference>
<evidence type="ECO:0000313" key="3">
    <source>
        <dbReference type="Proteomes" id="UP000239920"/>
    </source>
</evidence>
<accession>A0A2J6NLS1</accession>
<dbReference type="GO" id="GO:0140096">
    <property type="term" value="F:catalytic activity, acting on a protein"/>
    <property type="evidence" value="ECO:0007669"/>
    <property type="project" value="UniProtKB-ARBA"/>
</dbReference>
<dbReference type="GO" id="GO:0009249">
    <property type="term" value="P:protein lipoylation"/>
    <property type="evidence" value="ECO:0007669"/>
    <property type="project" value="UniProtKB-ARBA"/>
</dbReference>
<gene>
    <name evidence="2" type="ORF">CK797_06810</name>
</gene>
<dbReference type="OrthoDB" id="2080934at2"/>
<organism evidence="2 3">
    <name type="scientific">Limosilactobacillus pontis</name>
    <dbReference type="NCBI Taxonomy" id="35787"/>
    <lineage>
        <taxon>Bacteria</taxon>
        <taxon>Bacillati</taxon>
        <taxon>Bacillota</taxon>
        <taxon>Bacilli</taxon>
        <taxon>Lactobacillales</taxon>
        <taxon>Lactobacillaceae</taxon>
        <taxon>Limosilactobacillus</taxon>
    </lineage>
</organism>
<dbReference type="Pfam" id="PF21948">
    <property type="entry name" value="LplA-B_cat"/>
    <property type="match status" value="1"/>
</dbReference>
<dbReference type="GO" id="GO:0016874">
    <property type="term" value="F:ligase activity"/>
    <property type="evidence" value="ECO:0007669"/>
    <property type="project" value="UniProtKB-KW"/>
</dbReference>
<dbReference type="PROSITE" id="PS51733">
    <property type="entry name" value="BPL_LPL_CATALYTIC"/>
    <property type="match status" value="1"/>
</dbReference>
<evidence type="ECO:0000259" key="1">
    <source>
        <dbReference type="PROSITE" id="PS51733"/>
    </source>
</evidence>
<comment type="caution">
    <text evidence="2">The sequence shown here is derived from an EMBL/GenBank/DDBJ whole genome shotgun (WGS) entry which is preliminary data.</text>
</comment>
<name>A0A2J6NLS1_9LACO</name>
<dbReference type="SUPFAM" id="SSF55681">
    <property type="entry name" value="Class II aaRS and biotin synthetases"/>
    <property type="match status" value="1"/>
</dbReference>
<protein>
    <submittedName>
        <fullName evidence="2">Ligase</fullName>
    </submittedName>
</protein>
<sequence>MQNFNQQHVEYFDQPLQPANNLTSFAYTNALLRSSEKLPAPLLHFWTLEDSVILGLKDQRLPHLADALNFLHDRQQHFFVRNSGGLAVVSDSGVLNFSLFFPWHLESHQLTIDTAYQRMEEVVAQAFPELTIATGEITHSYCPGSFDLSVNQQKIGGISQRRNAAGVVVMLYLSVNGNQLRRGELIRDFYSRGLQGIDNKWHFPDIWPTAMTTLADLLHQPLTIEDTKQRLLGVFPDHGQDSFHQLTWSPSFIKLANDELSAMTRLQERLHKG</sequence>
<dbReference type="AlphaFoldDB" id="A0A2J6NLS1"/>
<dbReference type="Proteomes" id="UP000239920">
    <property type="component" value="Unassembled WGS sequence"/>
</dbReference>
<dbReference type="RefSeq" id="WP_104689004.1">
    <property type="nucleotide sequence ID" value="NZ_JBKTHY010000007.1"/>
</dbReference>
<reference evidence="2 3" key="1">
    <citation type="submission" date="2017-09" db="EMBL/GenBank/DDBJ databases">
        <title>Bacterial strain isolated from the female urinary microbiota.</title>
        <authorList>
            <person name="Thomas-White K."/>
            <person name="Kumar N."/>
            <person name="Forster S."/>
            <person name="Putonti C."/>
            <person name="Lawley T."/>
            <person name="Wolfe A.J."/>
        </authorList>
    </citation>
    <scope>NUCLEOTIDE SEQUENCE [LARGE SCALE GENOMIC DNA]</scope>
    <source>
        <strain evidence="2 3">UMB0683</strain>
    </source>
</reference>
<dbReference type="InterPro" id="IPR045864">
    <property type="entry name" value="aa-tRNA-synth_II/BPL/LPL"/>
</dbReference>
<dbReference type="InterPro" id="IPR050664">
    <property type="entry name" value="Octanoyltrans_LipM/LipL"/>
</dbReference>